<dbReference type="PANTHER" id="PTHR11019">
    <property type="entry name" value="HTH-TYPE TRANSCRIPTIONAL REGULATOR NIMR"/>
    <property type="match status" value="1"/>
</dbReference>
<dbReference type="CDD" id="cd06124">
    <property type="entry name" value="cupin_NimR-like_N"/>
    <property type="match status" value="1"/>
</dbReference>
<dbReference type="RefSeq" id="WP_046137859.1">
    <property type="nucleotide sequence ID" value="NZ_LANJ01000001.1"/>
</dbReference>
<evidence type="ECO:0000256" key="2">
    <source>
        <dbReference type="ARBA" id="ARBA00023015"/>
    </source>
</evidence>
<feature type="domain" description="HTH araC/xylS-type" evidence="6">
    <location>
        <begin position="169"/>
        <end position="269"/>
    </location>
</feature>
<dbReference type="Gene3D" id="1.10.10.60">
    <property type="entry name" value="Homeodomain-like"/>
    <property type="match status" value="2"/>
</dbReference>
<dbReference type="Pfam" id="PF02311">
    <property type="entry name" value="AraC_binding"/>
    <property type="match status" value="1"/>
</dbReference>
<dbReference type="EMBL" id="LANJ01000001">
    <property type="protein sequence ID" value="KKC41508.1"/>
    <property type="molecule type" value="Genomic_DNA"/>
</dbReference>
<sequence>MPTGSRNDQSPETRLHLSRLGLIESSSGLVYALPSDYPPGHFIDTHCHSRAQLLYPRTGVVLVTSTLGRWMVPAEHALWIPPQIDHSVEMLGEVHMLSIYVLPDALPNMAETVRVVALTDLTRALMVEAVALPQNSASEGRAGLVMHLLLDEVATLPELPLGLPFPSDPRLSSLCRRFIESPSPHLVIDDWAESLAMSRRAFTRAFRRETGVSLSLWRQQACLLNAMPRLAAGEQVTSVALDLGYDSVAAFTTMFKRMLGTPPKQYFQRTAG</sequence>
<dbReference type="PATRIC" id="fig|1293439.3.peg.75"/>
<dbReference type="STRING" id="1293439.WH87_00345"/>
<evidence type="ECO:0000313" key="8">
    <source>
        <dbReference type="Proteomes" id="UP000033411"/>
    </source>
</evidence>
<evidence type="ECO:0000313" key="7">
    <source>
        <dbReference type="EMBL" id="KKC41508.1"/>
    </source>
</evidence>
<dbReference type="FunFam" id="1.10.10.60:FF:000132">
    <property type="entry name" value="AraC family transcriptional regulator"/>
    <property type="match status" value="1"/>
</dbReference>
<dbReference type="Proteomes" id="UP000033411">
    <property type="component" value="Unassembled WGS sequence"/>
</dbReference>
<organism evidence="7 8">
    <name type="scientific">Devosia epidermidihirudinis</name>
    <dbReference type="NCBI Taxonomy" id="1293439"/>
    <lineage>
        <taxon>Bacteria</taxon>
        <taxon>Pseudomonadati</taxon>
        <taxon>Pseudomonadota</taxon>
        <taxon>Alphaproteobacteria</taxon>
        <taxon>Hyphomicrobiales</taxon>
        <taxon>Devosiaceae</taxon>
        <taxon>Devosia</taxon>
    </lineage>
</organism>
<dbReference type="SUPFAM" id="SSF51182">
    <property type="entry name" value="RmlC-like cupins"/>
    <property type="match status" value="1"/>
</dbReference>
<keyword evidence="4" id="KW-0010">Activator</keyword>
<dbReference type="AlphaFoldDB" id="A0A0F5QLC6"/>
<dbReference type="GO" id="GO:0043565">
    <property type="term" value="F:sequence-specific DNA binding"/>
    <property type="evidence" value="ECO:0007669"/>
    <property type="project" value="InterPro"/>
</dbReference>
<protein>
    <submittedName>
        <fullName evidence="7">AraC family transcriptional regulator</fullName>
    </submittedName>
</protein>
<keyword evidence="2" id="KW-0805">Transcription regulation</keyword>
<dbReference type="GO" id="GO:0003700">
    <property type="term" value="F:DNA-binding transcription factor activity"/>
    <property type="evidence" value="ECO:0007669"/>
    <property type="project" value="InterPro"/>
</dbReference>
<proteinExistence type="predicted"/>
<accession>A0A0F5QLC6</accession>
<dbReference type="SUPFAM" id="SSF46689">
    <property type="entry name" value="Homeodomain-like"/>
    <property type="match status" value="1"/>
</dbReference>
<keyword evidence="8" id="KW-1185">Reference proteome</keyword>
<comment type="caution">
    <text evidence="7">The sequence shown here is derived from an EMBL/GenBank/DDBJ whole genome shotgun (WGS) entry which is preliminary data.</text>
</comment>
<dbReference type="PANTHER" id="PTHR11019:SF159">
    <property type="entry name" value="TRANSCRIPTIONAL REGULATOR-RELATED"/>
    <property type="match status" value="1"/>
</dbReference>
<dbReference type="InterPro" id="IPR009057">
    <property type="entry name" value="Homeodomain-like_sf"/>
</dbReference>
<dbReference type="OrthoDB" id="9804543at2"/>
<dbReference type="InterPro" id="IPR018060">
    <property type="entry name" value="HTH_AraC"/>
</dbReference>
<reference evidence="7 8" key="1">
    <citation type="submission" date="2015-03" db="EMBL/GenBank/DDBJ databases">
        <authorList>
            <person name="Lepp D."/>
            <person name="Hassan Y.I."/>
            <person name="Li X.-Z."/>
            <person name="Zhou T."/>
        </authorList>
    </citation>
    <scope>NUCLEOTIDE SEQUENCE [LARGE SCALE GENOMIC DNA]</scope>
    <source>
        <strain evidence="7 8">E84</strain>
    </source>
</reference>
<evidence type="ECO:0000256" key="4">
    <source>
        <dbReference type="ARBA" id="ARBA00023159"/>
    </source>
</evidence>
<name>A0A0F5QLC6_9HYPH</name>
<dbReference type="InterPro" id="IPR020449">
    <property type="entry name" value="Tscrpt_reg_AraC-type_HTH"/>
</dbReference>
<evidence type="ECO:0000256" key="5">
    <source>
        <dbReference type="ARBA" id="ARBA00023163"/>
    </source>
</evidence>
<gene>
    <name evidence="7" type="ORF">WH87_00345</name>
</gene>
<evidence type="ECO:0000256" key="3">
    <source>
        <dbReference type="ARBA" id="ARBA00023125"/>
    </source>
</evidence>
<keyword evidence="3" id="KW-0238">DNA-binding</keyword>
<dbReference type="PRINTS" id="PR00032">
    <property type="entry name" value="HTHARAC"/>
</dbReference>
<dbReference type="InterPro" id="IPR003313">
    <property type="entry name" value="AraC-bd"/>
</dbReference>
<keyword evidence="5" id="KW-0804">Transcription</keyword>
<dbReference type="PROSITE" id="PS01124">
    <property type="entry name" value="HTH_ARAC_FAMILY_2"/>
    <property type="match status" value="1"/>
</dbReference>
<evidence type="ECO:0000256" key="1">
    <source>
        <dbReference type="ARBA" id="ARBA00022491"/>
    </source>
</evidence>
<dbReference type="InterPro" id="IPR011051">
    <property type="entry name" value="RmlC_Cupin_sf"/>
</dbReference>
<keyword evidence="1" id="KW-0678">Repressor</keyword>
<dbReference type="SMART" id="SM00342">
    <property type="entry name" value="HTH_ARAC"/>
    <property type="match status" value="1"/>
</dbReference>
<dbReference type="Pfam" id="PF12833">
    <property type="entry name" value="HTH_18"/>
    <property type="match status" value="1"/>
</dbReference>
<evidence type="ECO:0000259" key="6">
    <source>
        <dbReference type="PROSITE" id="PS01124"/>
    </source>
</evidence>